<dbReference type="Pfam" id="PF00496">
    <property type="entry name" value="SBP_bac_5"/>
    <property type="match status" value="1"/>
</dbReference>
<dbReference type="EMBL" id="VIFK01000067">
    <property type="protein sequence ID" value="TQE99368.1"/>
    <property type="molecule type" value="Genomic_DNA"/>
</dbReference>
<dbReference type="InterPro" id="IPR030678">
    <property type="entry name" value="Peptide/Ni-bd"/>
</dbReference>
<dbReference type="STRING" id="1260251.SPISAL_02880"/>
<dbReference type="GO" id="GO:1904680">
    <property type="term" value="F:peptide transmembrane transporter activity"/>
    <property type="evidence" value="ECO:0007669"/>
    <property type="project" value="TreeGrafter"/>
</dbReference>
<evidence type="ECO:0000256" key="1">
    <source>
        <dbReference type="ARBA" id="ARBA00022729"/>
    </source>
</evidence>
<feature type="chain" id="PRO_5021753740" evidence="2">
    <location>
        <begin position="32"/>
        <end position="611"/>
    </location>
</feature>
<feature type="domain" description="Solute-binding protein family 5" evidence="3">
    <location>
        <begin position="110"/>
        <end position="510"/>
    </location>
</feature>
<dbReference type="PANTHER" id="PTHR30290">
    <property type="entry name" value="PERIPLASMIC BINDING COMPONENT OF ABC TRANSPORTER"/>
    <property type="match status" value="1"/>
</dbReference>
<dbReference type="GO" id="GO:0030288">
    <property type="term" value="C:outer membrane-bounded periplasmic space"/>
    <property type="evidence" value="ECO:0007669"/>
    <property type="project" value="TreeGrafter"/>
</dbReference>
<dbReference type="PIRSF" id="PIRSF002741">
    <property type="entry name" value="MppA"/>
    <property type="match status" value="1"/>
</dbReference>
<feature type="signal peptide" evidence="2">
    <location>
        <begin position="1"/>
        <end position="31"/>
    </location>
</feature>
<dbReference type="SUPFAM" id="SSF53850">
    <property type="entry name" value="Periplasmic binding protein-like II"/>
    <property type="match status" value="1"/>
</dbReference>
<dbReference type="GO" id="GO:0015833">
    <property type="term" value="P:peptide transport"/>
    <property type="evidence" value="ECO:0007669"/>
    <property type="project" value="TreeGrafter"/>
</dbReference>
<accession>A0A540VRK9</accession>
<evidence type="ECO:0000313" key="4">
    <source>
        <dbReference type="EMBL" id="TQE99368.1"/>
    </source>
</evidence>
<sequence>MKGMEKMPRSRVFALTLMPFLALAFSGPSLAAEHALALHGEPKYGPDFEHLDYVDPEAPKGGTLKRANVAASTFDSLHPFILRGTAAEGIGLVYDTLTERSLDEPFTEYGLLAKQIEVADDHSAVRFTLREAARFHDGEPVTANDVAWTFRRLREDGHPQYRAYYRDVDRVEVAGEREVVFHFATTENAELPLILGQLPVLPEHHWRDRDFNRTTLEPPLGSGPYQVEEVDQGRRVVYRRVEDYWAADLPLKRGRHNIDEISYDYYRDGTVAVQALKAGEYHLRQENVARNWATAYDTPAVSEGLLKLEAIPHNRPAGMQGFFYNTRRAIFSDPKVREALAYAFDFEWTNENLFYGAYTRTRSYFENSELAATGTPSDDELALLAPYRDELPERVFTEAYEPPSTKNGDRRGNLRQALKLLREAGWAVQDDVLTHVESGREMDFEILLVSPSFERVVLPFRRNLERLGAEVSVRTVDPTQYQNRLNEFDFDMTVNVAGQSLSPGNEQRDFWSCEAAAVSGSRNVAGVCDPVIDELVEAVIDAPDREALVTRTRALDRVLQWGFYAIPNWYIDRFRVVHWDRFGRPADNPPYGLALDTWWVDPDRAERVDNR</sequence>
<reference evidence="4 5" key="1">
    <citation type="submission" date="2019-06" db="EMBL/GenBank/DDBJ databases">
        <title>Metagenome assembled Genome of Spiribacter salinus SL48-SHIP from the microbial mat of Salt Lake 48 (Novosibirsk region, Russia).</title>
        <authorList>
            <person name="Shipova A."/>
            <person name="Rozanov A.S."/>
            <person name="Bryanskaya A.V."/>
            <person name="Peltek S.E."/>
        </authorList>
    </citation>
    <scope>NUCLEOTIDE SEQUENCE [LARGE SCALE GENOMIC DNA]</scope>
    <source>
        <strain evidence="4">SL48-SHIP-2</strain>
    </source>
</reference>
<keyword evidence="1 2" id="KW-0732">Signal</keyword>
<dbReference type="FunFam" id="3.10.105.10:FF:000005">
    <property type="entry name" value="ABC transporter substrate-binding protein"/>
    <property type="match status" value="1"/>
</dbReference>
<dbReference type="InterPro" id="IPR000914">
    <property type="entry name" value="SBP_5_dom"/>
</dbReference>
<evidence type="ECO:0000313" key="5">
    <source>
        <dbReference type="Proteomes" id="UP000315400"/>
    </source>
</evidence>
<dbReference type="Proteomes" id="UP000315400">
    <property type="component" value="Unassembled WGS sequence"/>
</dbReference>
<gene>
    <name evidence="4" type="ORF">FKY71_08995</name>
</gene>
<proteinExistence type="predicted"/>
<evidence type="ECO:0000256" key="2">
    <source>
        <dbReference type="SAM" id="SignalP"/>
    </source>
</evidence>
<dbReference type="Gene3D" id="3.40.190.10">
    <property type="entry name" value="Periplasmic binding protein-like II"/>
    <property type="match status" value="1"/>
</dbReference>
<dbReference type="InterPro" id="IPR039424">
    <property type="entry name" value="SBP_5"/>
</dbReference>
<dbReference type="CDD" id="cd08497">
    <property type="entry name" value="MbnE-like"/>
    <property type="match status" value="1"/>
</dbReference>
<organism evidence="4 5">
    <name type="scientific">Spiribacter salinus</name>
    <dbReference type="NCBI Taxonomy" id="1335746"/>
    <lineage>
        <taxon>Bacteria</taxon>
        <taxon>Pseudomonadati</taxon>
        <taxon>Pseudomonadota</taxon>
        <taxon>Gammaproteobacteria</taxon>
        <taxon>Chromatiales</taxon>
        <taxon>Ectothiorhodospiraceae</taxon>
        <taxon>Spiribacter</taxon>
    </lineage>
</organism>
<evidence type="ECO:0000259" key="3">
    <source>
        <dbReference type="Pfam" id="PF00496"/>
    </source>
</evidence>
<dbReference type="PANTHER" id="PTHR30290:SF64">
    <property type="entry name" value="ABC TRANSPORTER PERIPLASMIC BINDING PROTEIN"/>
    <property type="match status" value="1"/>
</dbReference>
<dbReference type="Gene3D" id="3.10.105.10">
    <property type="entry name" value="Dipeptide-binding Protein, Domain 3"/>
    <property type="match status" value="1"/>
</dbReference>
<dbReference type="GO" id="GO:0042884">
    <property type="term" value="P:microcin transport"/>
    <property type="evidence" value="ECO:0007669"/>
    <property type="project" value="TreeGrafter"/>
</dbReference>
<dbReference type="AlphaFoldDB" id="A0A540VRK9"/>
<protein>
    <submittedName>
        <fullName evidence="4">ABC transporter substrate-binding protein</fullName>
    </submittedName>
</protein>
<comment type="caution">
    <text evidence="4">The sequence shown here is derived from an EMBL/GenBank/DDBJ whole genome shotgun (WGS) entry which is preliminary data.</text>
</comment>
<dbReference type="GO" id="GO:0043190">
    <property type="term" value="C:ATP-binding cassette (ABC) transporter complex"/>
    <property type="evidence" value="ECO:0007669"/>
    <property type="project" value="InterPro"/>
</dbReference>
<name>A0A540VRK9_9GAMM</name>